<dbReference type="NCBIfam" id="NF003501">
    <property type="entry name" value="PRK05170.1-5"/>
    <property type="match status" value="1"/>
</dbReference>
<evidence type="ECO:0000313" key="3">
    <source>
        <dbReference type="Proteomes" id="UP001595548"/>
    </source>
</evidence>
<evidence type="ECO:0000256" key="1">
    <source>
        <dbReference type="HAMAP-Rule" id="MF_00676"/>
    </source>
</evidence>
<sequence length="147" mass="16538">MAARVFWQEKTLAEMTPSEWESICDGCGKCCLHKLEDEDDGEVYYTAVACQLLDTDSCRCRDYPNRKARVPDCLTLTLADLDEYEWLPSSCAYRLLAEGESLPPWHPLVSGDPDAIHRAGMSVSGKVVPEQQVAPDDLEEYIIHWVG</sequence>
<dbReference type="Proteomes" id="UP001595548">
    <property type="component" value="Unassembled WGS sequence"/>
</dbReference>
<dbReference type="PIRSF" id="PIRSF006173">
    <property type="entry name" value="UCP006173"/>
    <property type="match status" value="1"/>
</dbReference>
<dbReference type="HAMAP" id="MF_00676">
    <property type="entry name" value="UPF0260"/>
    <property type="match status" value="1"/>
</dbReference>
<dbReference type="InterPro" id="IPR008228">
    <property type="entry name" value="UCP006173"/>
</dbReference>
<organism evidence="2 3">
    <name type="scientific">Gilvimarinus japonicus</name>
    <dbReference type="NCBI Taxonomy" id="1796469"/>
    <lineage>
        <taxon>Bacteria</taxon>
        <taxon>Pseudomonadati</taxon>
        <taxon>Pseudomonadota</taxon>
        <taxon>Gammaproteobacteria</taxon>
        <taxon>Cellvibrionales</taxon>
        <taxon>Cellvibrionaceae</taxon>
        <taxon>Gilvimarinus</taxon>
    </lineage>
</organism>
<proteinExistence type="inferred from homology"/>
<dbReference type="PANTHER" id="PTHR37421">
    <property type="entry name" value="UPF0260 PROTEIN YCGN"/>
    <property type="match status" value="1"/>
</dbReference>
<keyword evidence="3" id="KW-1185">Reference proteome</keyword>
<dbReference type="PANTHER" id="PTHR37421:SF1">
    <property type="entry name" value="UPF0260 PROTEIN YCGN"/>
    <property type="match status" value="1"/>
</dbReference>
<dbReference type="EMBL" id="JBHRTL010000031">
    <property type="protein sequence ID" value="MFC3156988.1"/>
    <property type="molecule type" value="Genomic_DNA"/>
</dbReference>
<comment type="similarity">
    <text evidence="1">Belongs to the UPF0260 family.</text>
</comment>
<evidence type="ECO:0000313" key="2">
    <source>
        <dbReference type="EMBL" id="MFC3156988.1"/>
    </source>
</evidence>
<dbReference type="RefSeq" id="WP_339617265.1">
    <property type="nucleotide sequence ID" value="NZ_AP031500.1"/>
</dbReference>
<gene>
    <name evidence="2" type="ORF">ACFOEB_17400</name>
</gene>
<comment type="caution">
    <text evidence="2">The sequence shown here is derived from an EMBL/GenBank/DDBJ whole genome shotgun (WGS) entry which is preliminary data.</text>
</comment>
<accession>A0ABV7HW50</accession>
<name>A0ABV7HW50_9GAMM</name>
<protein>
    <recommendedName>
        <fullName evidence="1">UPF0260 protein ACFOEB_17400</fullName>
    </recommendedName>
</protein>
<dbReference type="Pfam" id="PF03692">
    <property type="entry name" value="CxxCxxCC"/>
    <property type="match status" value="1"/>
</dbReference>
<reference evidence="3" key="1">
    <citation type="journal article" date="2019" name="Int. J. Syst. Evol. Microbiol.">
        <title>The Global Catalogue of Microorganisms (GCM) 10K type strain sequencing project: providing services to taxonomists for standard genome sequencing and annotation.</title>
        <authorList>
            <consortium name="The Broad Institute Genomics Platform"/>
            <consortium name="The Broad Institute Genome Sequencing Center for Infectious Disease"/>
            <person name="Wu L."/>
            <person name="Ma J."/>
        </authorList>
    </citation>
    <scope>NUCLEOTIDE SEQUENCE [LARGE SCALE GENOMIC DNA]</scope>
    <source>
        <strain evidence="3">KCTC 52141</strain>
    </source>
</reference>
<dbReference type="InterPro" id="IPR005358">
    <property type="entry name" value="Puta_zinc/iron-chelating_dom"/>
</dbReference>
<dbReference type="NCBIfam" id="NF003507">
    <property type="entry name" value="PRK05170.2-5"/>
    <property type="match status" value="1"/>
</dbReference>